<sequence>MRPRQELEKKKVRRKKASPTLSKATTVPKERKYVPHLGSDTDEDDVTHAKSRRVYQSTSKRRKDIEYLNSEYDYESIFINTMQYVFSRRIDSLSISNSVLMESCMSLCNTLRKSFLERGLELNDSALGAQVEQQGTYEQLRPINWSAYSNVFILSHTLLHDIPPGEDTKAPHILSSLGGMLYSLTIFCLSKGMPFGMIKSSPHFSNSKRKEKFISNPDNIRKQKAENFMEKLGIHRERTTSNILLIFQESSNGVIDEKTRGWGWVGRRLWKGTVASGENGWPAVGYGEMGATDRPRMTHHGAKFPVDLWRIVHGEAYAILNTVQNKK</sequence>
<evidence type="ECO:0000313" key="2">
    <source>
        <dbReference type="EMBL" id="KAL0915989.1"/>
    </source>
</evidence>
<organism evidence="2 3">
    <name type="scientific">Dendrobium thyrsiflorum</name>
    <name type="common">Pinecone-like raceme dendrobium</name>
    <name type="synonym">Orchid</name>
    <dbReference type="NCBI Taxonomy" id="117978"/>
    <lineage>
        <taxon>Eukaryota</taxon>
        <taxon>Viridiplantae</taxon>
        <taxon>Streptophyta</taxon>
        <taxon>Embryophyta</taxon>
        <taxon>Tracheophyta</taxon>
        <taxon>Spermatophyta</taxon>
        <taxon>Magnoliopsida</taxon>
        <taxon>Liliopsida</taxon>
        <taxon>Asparagales</taxon>
        <taxon>Orchidaceae</taxon>
        <taxon>Epidendroideae</taxon>
        <taxon>Malaxideae</taxon>
        <taxon>Dendrobiinae</taxon>
        <taxon>Dendrobium</taxon>
    </lineage>
</organism>
<protein>
    <submittedName>
        <fullName evidence="2">Uncharacterized protein</fullName>
    </submittedName>
</protein>
<comment type="caution">
    <text evidence="2">The sequence shown here is derived from an EMBL/GenBank/DDBJ whole genome shotgun (WGS) entry which is preliminary data.</text>
</comment>
<gene>
    <name evidence="2" type="ORF">M5K25_013464</name>
</gene>
<evidence type="ECO:0000256" key="1">
    <source>
        <dbReference type="SAM" id="MobiDB-lite"/>
    </source>
</evidence>
<feature type="region of interest" description="Disordered" evidence="1">
    <location>
        <begin position="1"/>
        <end position="52"/>
    </location>
</feature>
<reference evidence="2 3" key="1">
    <citation type="journal article" date="2024" name="Plant Biotechnol. J.">
        <title>Dendrobium thyrsiflorum genome and its molecular insights into genes involved in important horticultural traits.</title>
        <authorList>
            <person name="Chen B."/>
            <person name="Wang J.Y."/>
            <person name="Zheng P.J."/>
            <person name="Li K.L."/>
            <person name="Liang Y.M."/>
            <person name="Chen X.F."/>
            <person name="Zhang C."/>
            <person name="Zhao X."/>
            <person name="He X."/>
            <person name="Zhang G.Q."/>
            <person name="Liu Z.J."/>
            <person name="Xu Q."/>
        </authorList>
    </citation>
    <scope>NUCLEOTIDE SEQUENCE [LARGE SCALE GENOMIC DNA]</scope>
    <source>
        <strain evidence="2">GZMU011</strain>
    </source>
</reference>
<keyword evidence="3" id="KW-1185">Reference proteome</keyword>
<dbReference type="EMBL" id="JANQDX010000011">
    <property type="protein sequence ID" value="KAL0915989.1"/>
    <property type="molecule type" value="Genomic_DNA"/>
</dbReference>
<evidence type="ECO:0000313" key="3">
    <source>
        <dbReference type="Proteomes" id="UP001552299"/>
    </source>
</evidence>
<name>A0ABD0UTG8_DENTH</name>
<dbReference type="Proteomes" id="UP001552299">
    <property type="component" value="Unassembled WGS sequence"/>
</dbReference>
<proteinExistence type="predicted"/>
<dbReference type="AlphaFoldDB" id="A0ABD0UTG8"/>
<accession>A0ABD0UTG8</accession>